<name>A0A9D1TNY6_9BACT</name>
<feature type="region of interest" description="Disordered" evidence="1">
    <location>
        <begin position="426"/>
        <end position="470"/>
    </location>
</feature>
<evidence type="ECO:0000313" key="3">
    <source>
        <dbReference type="Proteomes" id="UP000886752"/>
    </source>
</evidence>
<dbReference type="Proteomes" id="UP000886752">
    <property type="component" value="Unassembled WGS sequence"/>
</dbReference>
<feature type="region of interest" description="Disordered" evidence="1">
    <location>
        <begin position="218"/>
        <end position="274"/>
    </location>
</feature>
<organism evidence="2 3">
    <name type="scientific">Candidatus Desulfovibrio intestinipullorum</name>
    <dbReference type="NCBI Taxonomy" id="2838536"/>
    <lineage>
        <taxon>Bacteria</taxon>
        <taxon>Pseudomonadati</taxon>
        <taxon>Thermodesulfobacteriota</taxon>
        <taxon>Desulfovibrionia</taxon>
        <taxon>Desulfovibrionales</taxon>
        <taxon>Desulfovibrionaceae</taxon>
        <taxon>Desulfovibrio</taxon>
    </lineage>
</organism>
<feature type="compositionally biased region" description="Acidic residues" evidence="1">
    <location>
        <begin position="219"/>
        <end position="236"/>
    </location>
</feature>
<dbReference type="EMBL" id="DXHV01000017">
    <property type="protein sequence ID" value="HIV99838.1"/>
    <property type="molecule type" value="Genomic_DNA"/>
</dbReference>
<comment type="caution">
    <text evidence="2">The sequence shown here is derived from an EMBL/GenBank/DDBJ whole genome shotgun (WGS) entry which is preliminary data.</text>
</comment>
<evidence type="ECO:0000256" key="1">
    <source>
        <dbReference type="SAM" id="MobiDB-lite"/>
    </source>
</evidence>
<protein>
    <submittedName>
        <fullName evidence="2">Uncharacterized protein</fullName>
    </submittedName>
</protein>
<reference evidence="2" key="1">
    <citation type="journal article" date="2021" name="PeerJ">
        <title>Extensive microbial diversity within the chicken gut microbiome revealed by metagenomics and culture.</title>
        <authorList>
            <person name="Gilroy R."/>
            <person name="Ravi A."/>
            <person name="Getino M."/>
            <person name="Pursley I."/>
            <person name="Horton D.L."/>
            <person name="Alikhan N.F."/>
            <person name="Baker D."/>
            <person name="Gharbi K."/>
            <person name="Hall N."/>
            <person name="Watson M."/>
            <person name="Adriaenssens E.M."/>
            <person name="Foster-Nyarko E."/>
            <person name="Jarju S."/>
            <person name="Secka A."/>
            <person name="Antonio M."/>
            <person name="Oren A."/>
            <person name="Chaudhuri R.R."/>
            <person name="La Ragione R."/>
            <person name="Hildebrand F."/>
            <person name="Pallen M.J."/>
        </authorList>
    </citation>
    <scope>NUCLEOTIDE SEQUENCE</scope>
    <source>
        <strain evidence="2">ChiHecec2B26-446</strain>
    </source>
</reference>
<proteinExistence type="predicted"/>
<dbReference type="AlphaFoldDB" id="A0A9D1TNY6"/>
<evidence type="ECO:0000313" key="2">
    <source>
        <dbReference type="EMBL" id="HIV99838.1"/>
    </source>
</evidence>
<sequence>MKSIDAACCRAWGRMYRQRHCPDLSILMEGSRQAQRHLASCGMCRARLDSAAEAAELGALLMKIPVRMPPATPPRPGDVRALRPRSSGLPRLPWLDRDRRFCNAPLLLVLGFPDAQGFVQVAQVFDESALCVTGEDIALGTGLFAEAWNTYAVPAQALDPVAYARAWAQVADRVRQRAREPFAAVEEHSPVHAFRQDECRTGSLFSMQLTLHALKELERETEEGPEEESEEESEEETAARFLARLSRRSCPAQPDSLPDTTSGIESGTGPWSEPEICPEICPETGPVTASEARWQEGILCEGTGADWPMDYAASGSPGSLGRGPRSRVTAHRVLICPPGGMPRWIPADVRCRECAGKTLFGITCQPGTDPWPVSVSAFYQGRSALTIQAGWLRDRILQIDASFAGSIRDLAWLHIAVEAGSDESFVDGSTVEDGAADRRPENAGGDGQAGNDTNAGQAANGDDKSGCSLN</sequence>
<reference evidence="2" key="2">
    <citation type="submission" date="2021-04" db="EMBL/GenBank/DDBJ databases">
        <authorList>
            <person name="Gilroy R."/>
        </authorList>
    </citation>
    <scope>NUCLEOTIDE SEQUENCE</scope>
    <source>
        <strain evidence="2">ChiHecec2B26-446</strain>
    </source>
</reference>
<feature type="compositionally biased region" description="Basic and acidic residues" evidence="1">
    <location>
        <begin position="461"/>
        <end position="470"/>
    </location>
</feature>
<gene>
    <name evidence="2" type="ORF">H9894_01405</name>
</gene>
<accession>A0A9D1TNY6</accession>